<dbReference type="EMBL" id="AACZ04062469">
    <property type="status" value="NOT_ANNOTATED_CDS"/>
    <property type="molecule type" value="Genomic_DNA"/>
</dbReference>
<dbReference type="Bgee" id="ENSPTRG00000010035">
    <property type="expression patterns" value="Expressed in testis and 18 other cell types or tissues"/>
</dbReference>
<name>A0A2J8NDY1_PANTR</name>
<reference evidence="1" key="3">
    <citation type="submission" date="2025-09" db="UniProtKB">
        <authorList>
            <consortium name="Ensembl"/>
        </authorList>
    </citation>
    <scope>IDENTIFICATION</scope>
</reference>
<reference evidence="1 2" key="1">
    <citation type="journal article" date="2005" name="Nature">
        <title>Initial sequence of the chimpanzee genome and comparison with the human genome.</title>
        <authorList>
            <consortium name="Chimpanzee sequencing and analysis consortium"/>
        </authorList>
    </citation>
    <scope>NUCLEOTIDE SEQUENCE [LARGE SCALE GENOMIC DNA]</scope>
</reference>
<sequence length="77" mass="8600">MDFDFKAIAQQTAQEVLGYNRDTSGWKVVKTSVQWCAPIVPATQEAKTGGLLEHRSLRLSCTMIVPVNSHYTTDWAT</sequence>
<proteinExistence type="predicted"/>
<dbReference type="Proteomes" id="UP000002277">
    <property type="component" value="Chromosome 18"/>
</dbReference>
<dbReference type="AlphaFoldDB" id="A0A2J8NDY1"/>
<protein>
    <submittedName>
        <fullName evidence="1">StAR related lipid transfer domain containing 6</fullName>
    </submittedName>
</protein>
<gene>
    <name evidence="1 3" type="primary">STARD6</name>
</gene>
<reference evidence="1" key="2">
    <citation type="submission" date="2025-08" db="UniProtKB">
        <authorList>
            <consortium name="Ensembl"/>
        </authorList>
    </citation>
    <scope>IDENTIFICATION</scope>
</reference>
<organism evidence="1 2">
    <name type="scientific">Pan troglodytes</name>
    <name type="common">Chimpanzee</name>
    <dbReference type="NCBI Taxonomy" id="9598"/>
    <lineage>
        <taxon>Eukaryota</taxon>
        <taxon>Metazoa</taxon>
        <taxon>Chordata</taxon>
        <taxon>Craniata</taxon>
        <taxon>Vertebrata</taxon>
        <taxon>Euteleostomi</taxon>
        <taxon>Mammalia</taxon>
        <taxon>Eutheria</taxon>
        <taxon>Euarchontoglires</taxon>
        <taxon>Primates</taxon>
        <taxon>Haplorrhini</taxon>
        <taxon>Catarrhini</taxon>
        <taxon>Hominidae</taxon>
        <taxon>Pan</taxon>
    </lineage>
</organism>
<dbReference type="GeneTree" id="ENSGT00940000161788"/>
<dbReference type="VGNC" id="VGNC:7333">
    <property type="gene designation" value="STARD6"/>
</dbReference>
<accession>A0A2J8NDY1</accession>
<keyword evidence="2" id="KW-1185">Reference proteome</keyword>
<evidence type="ECO:0000313" key="2">
    <source>
        <dbReference type="Proteomes" id="UP000002277"/>
    </source>
</evidence>
<evidence type="ECO:0000313" key="1">
    <source>
        <dbReference type="Ensembl" id="ENSPTRP00000071231.1"/>
    </source>
</evidence>
<evidence type="ECO:0000313" key="3">
    <source>
        <dbReference type="VGNC" id="VGNC:7333"/>
    </source>
</evidence>
<dbReference type="Ensembl" id="ENSPTRT00000106580.1">
    <property type="protein sequence ID" value="ENSPTRP00000071231.1"/>
    <property type="gene ID" value="ENSPTRG00000010035.2"/>
</dbReference>
<accession>A0A2I3S313</accession>